<reference evidence="2 3" key="1">
    <citation type="journal article" date="2017" name="ISME J.">
        <title>Energy and carbon metabolisms in a deep terrestrial subsurface fluid microbial community.</title>
        <authorList>
            <person name="Momper L."/>
            <person name="Jungbluth S.P."/>
            <person name="Lee M.D."/>
            <person name="Amend J.P."/>
        </authorList>
    </citation>
    <scope>NUCLEOTIDE SEQUENCE [LARGE SCALE GENOMIC DNA]</scope>
    <source>
        <strain evidence="2">SURF_5</strain>
    </source>
</reference>
<evidence type="ECO:0000313" key="2">
    <source>
        <dbReference type="EMBL" id="RJP21302.1"/>
    </source>
</evidence>
<evidence type="ECO:0000259" key="1">
    <source>
        <dbReference type="Pfam" id="PF26485"/>
    </source>
</evidence>
<protein>
    <recommendedName>
        <fullName evidence="1">DUF8156 domain-containing protein</fullName>
    </recommendedName>
</protein>
<dbReference type="EMBL" id="QZKU01000068">
    <property type="protein sequence ID" value="RJP21302.1"/>
    <property type="molecule type" value="Genomic_DNA"/>
</dbReference>
<proteinExistence type="predicted"/>
<name>A0A3A4NQJ9_ABYX5</name>
<comment type="caution">
    <text evidence="2">The sequence shown here is derived from an EMBL/GenBank/DDBJ whole genome shotgun (WGS) entry which is preliminary data.</text>
</comment>
<feature type="domain" description="DUF8156" evidence="1">
    <location>
        <begin position="1"/>
        <end position="84"/>
    </location>
</feature>
<dbReference type="Pfam" id="PF26485">
    <property type="entry name" value="DUF8156"/>
    <property type="match status" value="1"/>
</dbReference>
<gene>
    <name evidence="2" type="ORF">C4520_09820</name>
</gene>
<dbReference type="Proteomes" id="UP000265882">
    <property type="component" value="Unassembled WGS sequence"/>
</dbReference>
<dbReference type="AlphaFoldDB" id="A0A3A4NQJ9"/>
<organism evidence="2 3">
    <name type="scientific">Abyssobacteria bacterium (strain SURF_5)</name>
    <dbReference type="NCBI Taxonomy" id="2093360"/>
    <lineage>
        <taxon>Bacteria</taxon>
        <taxon>Pseudomonadati</taxon>
        <taxon>Candidatus Hydrogenedentota</taxon>
        <taxon>Candidatus Abyssobacteria</taxon>
    </lineage>
</organism>
<dbReference type="InterPro" id="IPR058469">
    <property type="entry name" value="DUF8156"/>
</dbReference>
<sequence>MGRTVLPIAQVIQQERDEWAKFRRVLRHEDQQAFDELFGIAKYHSPAFAYASRPVPTEAVFMSILLEHQKTIVRLQKRLEELERPQKE</sequence>
<accession>A0A3A4NQJ9</accession>
<evidence type="ECO:0000313" key="3">
    <source>
        <dbReference type="Proteomes" id="UP000265882"/>
    </source>
</evidence>